<dbReference type="Proteomes" id="UP000030008">
    <property type="component" value="Unassembled WGS sequence"/>
</dbReference>
<organism evidence="7 8">
    <name type="scientific">Clostridium innocuum</name>
    <dbReference type="NCBI Taxonomy" id="1522"/>
    <lineage>
        <taxon>Bacteria</taxon>
        <taxon>Bacillati</taxon>
        <taxon>Bacillota</taxon>
        <taxon>Clostridia</taxon>
        <taxon>Eubacteriales</taxon>
        <taxon>Clostridiaceae</taxon>
        <taxon>Clostridium</taxon>
    </lineage>
</organism>
<comment type="caution">
    <text evidence="7">The sequence shown here is derived from an EMBL/GenBank/DDBJ whole genome shotgun (WGS) entry which is preliminary data.</text>
</comment>
<dbReference type="SMART" id="SM00382">
    <property type="entry name" value="AAA"/>
    <property type="match status" value="1"/>
</dbReference>
<dbReference type="SUPFAM" id="SSF53062">
    <property type="entry name" value="PTS system fructose IIA component-like"/>
    <property type="match status" value="1"/>
</dbReference>
<dbReference type="Gene3D" id="3.40.50.300">
    <property type="entry name" value="P-loop containing nucleotide triphosphate hydrolases"/>
    <property type="match status" value="1"/>
</dbReference>
<dbReference type="CDD" id="cd00009">
    <property type="entry name" value="AAA"/>
    <property type="match status" value="1"/>
</dbReference>
<evidence type="ECO:0000313" key="7">
    <source>
        <dbReference type="EMBL" id="KGJ52749.1"/>
    </source>
</evidence>
<dbReference type="InterPro" id="IPR003593">
    <property type="entry name" value="AAA+_ATPase"/>
</dbReference>
<dbReference type="EMBL" id="JQIF01000054">
    <property type="protein sequence ID" value="KGJ52749.1"/>
    <property type="molecule type" value="Genomic_DNA"/>
</dbReference>
<proteinExistence type="predicted"/>
<dbReference type="InterPro" id="IPR027417">
    <property type="entry name" value="P-loop_NTPase"/>
</dbReference>
<dbReference type="GO" id="GO:0009401">
    <property type="term" value="P:phosphoenolpyruvate-dependent sugar phosphotransferase system"/>
    <property type="evidence" value="ECO:0007669"/>
    <property type="project" value="InterPro"/>
</dbReference>
<dbReference type="GO" id="GO:0006355">
    <property type="term" value="P:regulation of DNA-templated transcription"/>
    <property type="evidence" value="ECO:0007669"/>
    <property type="project" value="InterPro"/>
</dbReference>
<dbReference type="InterPro" id="IPR002078">
    <property type="entry name" value="Sigma_54_int"/>
</dbReference>
<evidence type="ECO:0000259" key="5">
    <source>
        <dbReference type="PROSITE" id="PS51096"/>
    </source>
</evidence>
<dbReference type="GO" id="GO:0016020">
    <property type="term" value="C:membrane"/>
    <property type="evidence" value="ECO:0007669"/>
    <property type="project" value="InterPro"/>
</dbReference>
<dbReference type="InterPro" id="IPR011608">
    <property type="entry name" value="PRD"/>
</dbReference>
<dbReference type="GO" id="GO:0016740">
    <property type="term" value="F:transferase activity"/>
    <property type="evidence" value="ECO:0007669"/>
    <property type="project" value="UniProtKB-KW"/>
</dbReference>
<dbReference type="Pfam" id="PF03610">
    <property type="entry name" value="EIIA-man"/>
    <property type="match status" value="1"/>
</dbReference>
<dbReference type="PANTHER" id="PTHR32071">
    <property type="entry name" value="TRANSCRIPTIONAL REGULATORY PROTEIN"/>
    <property type="match status" value="1"/>
</dbReference>
<evidence type="ECO:0000256" key="1">
    <source>
        <dbReference type="ARBA" id="ARBA00022679"/>
    </source>
</evidence>
<dbReference type="PROSITE" id="PS51096">
    <property type="entry name" value="PTS_EIIA_TYPE_4"/>
    <property type="match status" value="1"/>
</dbReference>
<feature type="domain" description="Sigma-54 factor interaction" evidence="4">
    <location>
        <begin position="115"/>
        <end position="349"/>
    </location>
</feature>
<dbReference type="SUPFAM" id="SSF52540">
    <property type="entry name" value="P-loop containing nucleoside triphosphate hydrolases"/>
    <property type="match status" value="1"/>
</dbReference>
<evidence type="ECO:0000259" key="4">
    <source>
        <dbReference type="PROSITE" id="PS50045"/>
    </source>
</evidence>
<name>A0A099I447_CLOIN</name>
<dbReference type="InterPro" id="IPR036662">
    <property type="entry name" value="PTS_EIIA_man-typ_sf"/>
</dbReference>
<dbReference type="Gene3D" id="1.10.1790.10">
    <property type="entry name" value="PRD domain"/>
    <property type="match status" value="1"/>
</dbReference>
<sequence length="941" mass="107940">MSDNTIRQGILELLERECSILDFDNLWSSEELEALTAAWLSDHFQCSRNLISHYMSELQQKGQIIKINTRPVYFFLRKSLEERFSVQLQSDIYETLEEMRNELKAADKKHAFMNLIGAQDSLSYVVEQCKAAVSYPDHGLPILLQGPTGTGKSLIAQLMFQYGKDTHILSADSRFVTVNCSEYANNPEMLMTNLFGYKKGAYTGAEKDTPGLLALADGGILFMDEVHGLKPECQEKIFLFMDKGIYHMVGDNDVWYESNARVIFATTMQPSEVLLKTLLRRIPLIVKVPSLAERPLQEKRRLLQFLIQEEEQHIQREICLSDLVYRTLERHVFAGNVGGLKNCIRASVAKAFLRSQEKQKHVELHLYDLPSDLLESTGQDLTLYSYDDKTMIRSGDMLVNIQKDGHLYKLNSYLVHKYRTLNHAELKLSSYVESCCRKLEQYVDYLFAGNTYESPKLDMMNHLVKNIMNIVIHKYHLETFSNNEISVLVHFMNDYMQNYASINQLRICNRKDVEQLQNLLHREYGLEYDIVCDIWQLVSDALNFVPGPFAFLDLFLFIRYFDRDMQAADIPAVIIAHGYAIASGIAEVANQLLKQHVFDAIDMPIESDFEVIVTKLSDYLKGKESSKEVIVLVDMGSLEDIYQRLGSVKLMDIGIINNVTTKLALDIGSMILEKMTIQDILREASSHLPYHYKIIKNRVKQDAVLSVCETGIGTAEKISNLMEASLPEQVSISVIPYDYDSLIKSGRSSSIFEKYNILFIVGTKNPKIADIPFISLEEMIEQKSVEKTNAAFAQRMRPDQIEAFNENMIKNFSMDNLLDYLTILDSDKIINSVEKIIKTIQRELQMVLSSNITLGLYIHISCLIERLIINKNVTKFHNLDTFIQEHGDFIAIVKRAFHDVEVHYNVVIPVSEIGYIYDYIFKRDSVKAVDDSVNELWETIE</sequence>
<evidence type="ECO:0000313" key="8">
    <source>
        <dbReference type="Proteomes" id="UP000030008"/>
    </source>
</evidence>
<reference evidence="7 8" key="1">
    <citation type="submission" date="2014-08" db="EMBL/GenBank/DDBJ databases">
        <title>Clostridium innocuum, an unnegligible vancomycin-resistant pathogen causing extra-intestinal infections.</title>
        <authorList>
            <person name="Feng Y."/>
            <person name="Chiu C.-H."/>
        </authorList>
    </citation>
    <scope>NUCLEOTIDE SEQUENCE [LARGE SCALE GENOMIC DNA]</scope>
    <source>
        <strain evidence="7 8">AN88</strain>
    </source>
</reference>
<dbReference type="Gene3D" id="3.40.50.510">
    <property type="entry name" value="Phosphotransferase system, mannose-type IIA component"/>
    <property type="match status" value="1"/>
</dbReference>
<evidence type="ECO:0000256" key="3">
    <source>
        <dbReference type="ARBA" id="ARBA00022840"/>
    </source>
</evidence>
<feature type="domain" description="PTS EIIA type-4" evidence="5">
    <location>
        <begin position="569"/>
        <end position="712"/>
    </location>
</feature>
<protein>
    <submittedName>
        <fullName evidence="7">Transcriptional regulator</fullName>
    </submittedName>
</protein>
<accession>A0A099I447</accession>
<dbReference type="AlphaFoldDB" id="A0A099I447"/>
<evidence type="ECO:0000256" key="2">
    <source>
        <dbReference type="ARBA" id="ARBA00022741"/>
    </source>
</evidence>
<dbReference type="Pfam" id="PF00874">
    <property type="entry name" value="PRD"/>
    <property type="match status" value="1"/>
</dbReference>
<dbReference type="Pfam" id="PF00158">
    <property type="entry name" value="Sigma54_activat"/>
    <property type="match status" value="1"/>
</dbReference>
<dbReference type="RefSeq" id="WP_044905830.1">
    <property type="nucleotide sequence ID" value="NZ_JQIF01000054.1"/>
</dbReference>
<dbReference type="SUPFAM" id="SSF63520">
    <property type="entry name" value="PTS-regulatory domain, PRD"/>
    <property type="match status" value="1"/>
</dbReference>
<dbReference type="PROSITE" id="PS00676">
    <property type="entry name" value="SIGMA54_INTERACT_2"/>
    <property type="match status" value="1"/>
</dbReference>
<dbReference type="PROSITE" id="PS50045">
    <property type="entry name" value="SIGMA54_INTERACT_4"/>
    <property type="match status" value="1"/>
</dbReference>
<dbReference type="PANTHER" id="PTHR32071:SF38">
    <property type="entry name" value="PSP OPERON TRANSCRIPTIONAL ACTIVATOR"/>
    <property type="match status" value="1"/>
</dbReference>
<dbReference type="InterPro" id="IPR004701">
    <property type="entry name" value="PTS_EIIA_man-typ"/>
</dbReference>
<dbReference type="InterPro" id="IPR036634">
    <property type="entry name" value="PRD_sf"/>
</dbReference>
<dbReference type="InterPro" id="IPR025943">
    <property type="entry name" value="Sigma_54_int_dom_ATP-bd_2"/>
</dbReference>
<keyword evidence="1" id="KW-0808">Transferase</keyword>
<feature type="domain" description="PRD" evidence="6">
    <location>
        <begin position="824"/>
        <end position="930"/>
    </location>
</feature>
<dbReference type="GO" id="GO:0005524">
    <property type="term" value="F:ATP binding"/>
    <property type="evidence" value="ECO:0007669"/>
    <property type="project" value="UniProtKB-KW"/>
</dbReference>
<keyword evidence="3" id="KW-0067">ATP-binding</keyword>
<dbReference type="PROSITE" id="PS51372">
    <property type="entry name" value="PRD_2"/>
    <property type="match status" value="1"/>
</dbReference>
<evidence type="ECO:0000259" key="6">
    <source>
        <dbReference type="PROSITE" id="PS51372"/>
    </source>
</evidence>
<gene>
    <name evidence="7" type="ORF">CIAN88_13010</name>
</gene>
<keyword evidence="2" id="KW-0547">Nucleotide-binding</keyword>